<gene>
    <name evidence="2" type="ORF">EVAR_48821_1</name>
</gene>
<protein>
    <submittedName>
        <fullName evidence="2">Uncharacterized protein</fullName>
    </submittedName>
</protein>
<evidence type="ECO:0000313" key="2">
    <source>
        <dbReference type="EMBL" id="GBP69463.1"/>
    </source>
</evidence>
<evidence type="ECO:0000313" key="3">
    <source>
        <dbReference type="Proteomes" id="UP000299102"/>
    </source>
</evidence>
<dbReference type="Proteomes" id="UP000299102">
    <property type="component" value="Unassembled WGS sequence"/>
</dbReference>
<dbReference type="OrthoDB" id="7491055at2759"/>
<organism evidence="2 3">
    <name type="scientific">Eumeta variegata</name>
    <name type="common">Bagworm moth</name>
    <name type="synonym">Eumeta japonica</name>
    <dbReference type="NCBI Taxonomy" id="151549"/>
    <lineage>
        <taxon>Eukaryota</taxon>
        <taxon>Metazoa</taxon>
        <taxon>Ecdysozoa</taxon>
        <taxon>Arthropoda</taxon>
        <taxon>Hexapoda</taxon>
        <taxon>Insecta</taxon>
        <taxon>Pterygota</taxon>
        <taxon>Neoptera</taxon>
        <taxon>Endopterygota</taxon>
        <taxon>Lepidoptera</taxon>
        <taxon>Glossata</taxon>
        <taxon>Ditrysia</taxon>
        <taxon>Tineoidea</taxon>
        <taxon>Psychidae</taxon>
        <taxon>Oiketicinae</taxon>
        <taxon>Eumeta</taxon>
    </lineage>
</organism>
<evidence type="ECO:0000256" key="1">
    <source>
        <dbReference type="SAM" id="MobiDB-lite"/>
    </source>
</evidence>
<name>A0A4C1Y246_EUMVA</name>
<comment type="caution">
    <text evidence="2">The sequence shown here is derived from an EMBL/GenBank/DDBJ whole genome shotgun (WGS) entry which is preliminary data.</text>
</comment>
<feature type="compositionally biased region" description="Polar residues" evidence="1">
    <location>
        <begin position="116"/>
        <end position="128"/>
    </location>
</feature>
<feature type="region of interest" description="Disordered" evidence="1">
    <location>
        <begin position="109"/>
        <end position="144"/>
    </location>
</feature>
<proteinExistence type="predicted"/>
<reference evidence="2 3" key="1">
    <citation type="journal article" date="2019" name="Commun. Biol.">
        <title>The bagworm genome reveals a unique fibroin gene that provides high tensile strength.</title>
        <authorList>
            <person name="Kono N."/>
            <person name="Nakamura H."/>
            <person name="Ohtoshi R."/>
            <person name="Tomita M."/>
            <person name="Numata K."/>
            <person name="Arakawa K."/>
        </authorList>
    </citation>
    <scope>NUCLEOTIDE SEQUENCE [LARGE SCALE GENOMIC DNA]</scope>
</reference>
<keyword evidence="3" id="KW-1185">Reference proteome</keyword>
<dbReference type="EMBL" id="BGZK01001041">
    <property type="protein sequence ID" value="GBP69463.1"/>
    <property type="molecule type" value="Genomic_DNA"/>
</dbReference>
<sequence length="235" mass="26422">MLGQRGRDRVASHMVQYLRVSGSSVVSLSLLVDVSTFVRNARRRTGRYQGAGDRLTRGLFSSGVARRQIAYRAPNHFQYRCHKRTIEPGDKSPTRTLSDDDEPLAQLIFRRKSVPSPKTSTSAQSQLLSIAPASQRRPTRVPMHQGPQLDEIHIKCLRQRPPTQELLTAHEHRRDLIARRNHDGGLNAIALMPRATVTGISYKVSGLNLMCLRMRRLSSGLRIATCCMPSAMFRV</sequence>
<dbReference type="AlphaFoldDB" id="A0A4C1Y246"/>
<accession>A0A4C1Y246</accession>